<dbReference type="eggNOG" id="ENOG5033IPR">
    <property type="taxonomic scope" value="Bacteria"/>
</dbReference>
<protein>
    <submittedName>
        <fullName evidence="1">Uncharacterized protein</fullName>
    </submittedName>
</protein>
<dbReference type="Proteomes" id="UP000001192">
    <property type="component" value="Plasmid pBPHY02"/>
</dbReference>
<evidence type="ECO:0000313" key="2">
    <source>
        <dbReference type="Proteomes" id="UP000001192"/>
    </source>
</evidence>
<dbReference type="HOGENOM" id="CLU_421427_0_0_4"/>
<keyword evidence="2" id="KW-1185">Reference proteome</keyword>
<dbReference type="Pfam" id="PF20012">
    <property type="entry name" value="GAP1-N1"/>
    <property type="match status" value="1"/>
</dbReference>
<keyword evidence="1" id="KW-0614">Plasmid</keyword>
<accession>B2JXC7</accession>
<reference evidence="2" key="1">
    <citation type="journal article" date="2014" name="Stand. Genomic Sci.">
        <title>Complete genome sequence of Burkholderia phymatum STM815(T), a broad host range and efficient nitrogen-fixing symbiont of Mimosa species.</title>
        <authorList>
            <person name="Moulin L."/>
            <person name="Klonowska A."/>
            <person name="Caroline B."/>
            <person name="Booth K."/>
            <person name="Vriezen J.A."/>
            <person name="Melkonian R."/>
            <person name="James E.K."/>
            <person name="Young J.P."/>
            <person name="Bena G."/>
            <person name="Hauser L."/>
            <person name="Land M."/>
            <person name="Kyrpides N."/>
            <person name="Bruce D."/>
            <person name="Chain P."/>
            <person name="Copeland A."/>
            <person name="Pitluck S."/>
            <person name="Woyke T."/>
            <person name="Lizotte-Waniewski M."/>
            <person name="Bristow J."/>
            <person name="Riley M."/>
        </authorList>
    </citation>
    <scope>NUCLEOTIDE SEQUENCE [LARGE SCALE GENOMIC DNA]</scope>
    <source>
        <strain evidence="2">DSM 17167 / CIP 108236 / LMG 21445 / STM815</strain>
        <plasmid evidence="2">Plasmid pBPHY02</plasmid>
    </source>
</reference>
<dbReference type="EMBL" id="CP001046">
    <property type="protein sequence ID" value="ACC76285.1"/>
    <property type="molecule type" value="Genomic_DNA"/>
</dbReference>
<dbReference type="KEGG" id="bph:Bphy_7298"/>
<gene>
    <name evidence="1" type="ordered locus">Bphy_7298</name>
</gene>
<proteinExistence type="predicted"/>
<evidence type="ECO:0000313" key="1">
    <source>
        <dbReference type="EMBL" id="ACC76285.1"/>
    </source>
</evidence>
<organism evidence="1 2">
    <name type="scientific">Paraburkholderia phymatum (strain DSM 17167 / CIP 108236 / LMG 21445 / STM815)</name>
    <name type="common">Burkholderia phymatum</name>
    <dbReference type="NCBI Taxonomy" id="391038"/>
    <lineage>
        <taxon>Bacteria</taxon>
        <taxon>Pseudomonadati</taxon>
        <taxon>Pseudomonadota</taxon>
        <taxon>Betaproteobacteria</taxon>
        <taxon>Burkholderiales</taxon>
        <taxon>Burkholderiaceae</taxon>
        <taxon>Paraburkholderia</taxon>
    </lineage>
</organism>
<geneLocation type="plasmid" evidence="1 2">
    <name>pBPHY02</name>
</geneLocation>
<dbReference type="AlphaFoldDB" id="B2JXC7"/>
<sequence>MALASDLLTSRSLRDDEDYITAYPLKSEHKYVFARTWPAPEMPRPGCVWTHSLVLDYVTVSKIDDAHFIRSLFRRPTIATLPTYGVPLTYDIDSLDDQEAVVLDRHAERAVRRVYGARRARDIVLGDQGSERDEKTALAIWSQMPPRLRRTVAFCTEPSSGGLPLEADATIRFSSFPESEIPCPGDEVRRAADTERGIRLLAKDLTRRHTTPLRRFLRRYSVDVSDPFGAIPVLAEVFLLLGDADKTEDFAAVARFLGRAFPSRRDAQLLKQDLLLGRFFNGPYSTERQALSFLGTLRAIDGQEVAMTLPDEAQLSDMFPAIAREPSMLTDMMALRRNAELADLVESCIRHVVELVPLNVLATLQKSDQQAIELARMRPELLRDETFWLCNASARKLLLRSCELDAGSVSCFIRVFRDTLDEADLEILLHQEPESVVSSVSMLWEHSAIPMNVSRMIVQQFARSGELLRKLIASTNVLPRAIWADIGNALASLPGGSIDGVDWVRILKRADVTRLERHESTLAALLFAKGMTSQASVARTLLAVSFDLLYVVAWNGALTLQEQSILDQNLPDLGRYWSWDYCRRLARAVLDAVTREDAWEVALLEMDVSPLTARGIVREIETHRNAQDEFRLLSEKLDDVPDGRRKWGSVVEDAMRYRFRFGPFSF</sequence>
<name>B2JXC7_PARP8</name>